<protein>
    <submittedName>
        <fullName evidence="1">Uncharacterized protein</fullName>
    </submittedName>
</protein>
<keyword evidence="2" id="KW-1185">Reference proteome</keyword>
<evidence type="ECO:0000313" key="2">
    <source>
        <dbReference type="Proteomes" id="UP000638648"/>
    </source>
</evidence>
<dbReference type="AlphaFoldDB" id="A0A927RJ39"/>
<name>A0A927RJ39_9ACTN</name>
<evidence type="ECO:0000313" key="1">
    <source>
        <dbReference type="EMBL" id="MBE1606826.1"/>
    </source>
</evidence>
<reference evidence="1" key="1">
    <citation type="submission" date="2020-10" db="EMBL/GenBank/DDBJ databases">
        <title>Sequencing the genomes of 1000 actinobacteria strains.</title>
        <authorList>
            <person name="Klenk H.-P."/>
        </authorList>
    </citation>
    <scope>NUCLEOTIDE SEQUENCE</scope>
    <source>
        <strain evidence="1">DSM 45354</strain>
    </source>
</reference>
<accession>A0A927RJ39</accession>
<dbReference type="Proteomes" id="UP000638648">
    <property type="component" value="Unassembled WGS sequence"/>
</dbReference>
<gene>
    <name evidence="1" type="ORF">HEB94_003674</name>
</gene>
<comment type="caution">
    <text evidence="1">The sequence shown here is derived from an EMBL/GenBank/DDBJ whole genome shotgun (WGS) entry which is preliminary data.</text>
</comment>
<sequence length="50" mass="5776">MTRGTADRPQRHKRHPADQGLWTTISVVSQASTKARYAHYLQYSCPKDFL</sequence>
<dbReference type="EMBL" id="JADBEM010000001">
    <property type="protein sequence ID" value="MBE1606826.1"/>
    <property type="molecule type" value="Genomic_DNA"/>
</dbReference>
<organism evidence="1 2">
    <name type="scientific">Actinopolymorpha pittospori</name>
    <dbReference type="NCBI Taxonomy" id="648752"/>
    <lineage>
        <taxon>Bacteria</taxon>
        <taxon>Bacillati</taxon>
        <taxon>Actinomycetota</taxon>
        <taxon>Actinomycetes</taxon>
        <taxon>Propionibacteriales</taxon>
        <taxon>Actinopolymorphaceae</taxon>
        <taxon>Actinopolymorpha</taxon>
    </lineage>
</organism>
<proteinExistence type="predicted"/>